<accession>A0A8J3S428</accession>
<evidence type="ECO:0000313" key="3">
    <source>
        <dbReference type="Proteomes" id="UP000655044"/>
    </source>
</evidence>
<evidence type="ECO:0000313" key="2">
    <source>
        <dbReference type="EMBL" id="GIH87397.1"/>
    </source>
</evidence>
<name>A0A8J3S428_PLARO</name>
<dbReference type="Proteomes" id="UP000655044">
    <property type="component" value="Unassembled WGS sequence"/>
</dbReference>
<comment type="caution">
    <text evidence="2">The sequence shown here is derived from an EMBL/GenBank/DDBJ whole genome shotgun (WGS) entry which is preliminary data.</text>
</comment>
<dbReference type="AlphaFoldDB" id="A0A8J3S428"/>
<reference evidence="2" key="1">
    <citation type="submission" date="2021-01" db="EMBL/GenBank/DDBJ databases">
        <title>Whole genome shotgun sequence of Planobispora rosea NBRC 15558.</title>
        <authorList>
            <person name="Komaki H."/>
            <person name="Tamura T."/>
        </authorList>
    </citation>
    <scope>NUCLEOTIDE SEQUENCE</scope>
    <source>
        <strain evidence="2">NBRC 15558</strain>
    </source>
</reference>
<feature type="region of interest" description="Disordered" evidence="1">
    <location>
        <begin position="1"/>
        <end position="40"/>
    </location>
</feature>
<organism evidence="2 3">
    <name type="scientific">Planobispora rosea</name>
    <dbReference type="NCBI Taxonomy" id="35762"/>
    <lineage>
        <taxon>Bacteria</taxon>
        <taxon>Bacillati</taxon>
        <taxon>Actinomycetota</taxon>
        <taxon>Actinomycetes</taxon>
        <taxon>Streptosporangiales</taxon>
        <taxon>Streptosporangiaceae</taxon>
        <taxon>Planobispora</taxon>
    </lineage>
</organism>
<keyword evidence="3" id="KW-1185">Reference proteome</keyword>
<evidence type="ECO:0000256" key="1">
    <source>
        <dbReference type="SAM" id="MobiDB-lite"/>
    </source>
</evidence>
<protein>
    <submittedName>
        <fullName evidence="2">Uncharacterized protein</fullName>
    </submittedName>
</protein>
<sequence>MTTPGPDHVDDGADIDLDDLLPDPDDRLPWADADDYDWTR</sequence>
<dbReference type="RefSeq" id="WP_268249380.1">
    <property type="nucleotide sequence ID" value="NZ_BMQP01000040.1"/>
</dbReference>
<gene>
    <name evidence="2" type="ORF">Pro02_58050</name>
</gene>
<feature type="compositionally biased region" description="Acidic residues" evidence="1">
    <location>
        <begin position="12"/>
        <end position="23"/>
    </location>
</feature>
<proteinExistence type="predicted"/>
<dbReference type="EMBL" id="BOOI01000059">
    <property type="protein sequence ID" value="GIH87397.1"/>
    <property type="molecule type" value="Genomic_DNA"/>
</dbReference>